<accession>A0ABY6B8Q7</accession>
<keyword evidence="2" id="KW-1185">Reference proteome</keyword>
<dbReference type="RefSeq" id="WP_261693239.1">
    <property type="nucleotide sequence ID" value="NZ_CP104694.1"/>
</dbReference>
<protein>
    <submittedName>
        <fullName evidence="1">Uncharacterized protein</fullName>
    </submittedName>
</protein>
<organism evidence="1 2">
    <name type="scientific">Tahibacter amnicola</name>
    <dbReference type="NCBI Taxonomy" id="2976241"/>
    <lineage>
        <taxon>Bacteria</taxon>
        <taxon>Pseudomonadati</taxon>
        <taxon>Pseudomonadota</taxon>
        <taxon>Gammaproteobacteria</taxon>
        <taxon>Lysobacterales</taxon>
        <taxon>Rhodanobacteraceae</taxon>
        <taxon>Tahibacter</taxon>
    </lineage>
</organism>
<gene>
    <name evidence="1" type="ORF">N4264_16020</name>
</gene>
<proteinExistence type="predicted"/>
<evidence type="ECO:0000313" key="2">
    <source>
        <dbReference type="Proteomes" id="UP001064632"/>
    </source>
</evidence>
<dbReference type="Proteomes" id="UP001064632">
    <property type="component" value="Chromosome"/>
</dbReference>
<sequence length="152" mass="17131">MCNLVYLSTTSLEDLALCNTDKMVFTHELPGRPAEAQLRHPYRWYVGSSAGCSCEFRHVMAENVEGLGGFGTPEPWYEEAPAVLEATQQVIRVIRRLVEAGESVDCIDLWDDQHSNGITHDLPVDLDVVDDPAFRFFEGYRFEFCRGPGEMA</sequence>
<dbReference type="EMBL" id="CP104694">
    <property type="protein sequence ID" value="UXI66255.1"/>
    <property type="molecule type" value="Genomic_DNA"/>
</dbReference>
<reference evidence="1" key="1">
    <citation type="submission" date="2022-09" db="EMBL/GenBank/DDBJ databases">
        <title>Tahibacter sp. nov., isolated from a fresh water.</title>
        <authorList>
            <person name="Baek J.H."/>
            <person name="Lee J.K."/>
            <person name="Kim J.M."/>
            <person name="Jeon C.O."/>
        </authorList>
    </citation>
    <scope>NUCLEOTIDE SEQUENCE</scope>
    <source>
        <strain evidence="1">W38</strain>
    </source>
</reference>
<evidence type="ECO:0000313" key="1">
    <source>
        <dbReference type="EMBL" id="UXI66255.1"/>
    </source>
</evidence>
<name>A0ABY6B8Q7_9GAMM</name>